<proteinExistence type="predicted"/>
<feature type="region of interest" description="Disordered" evidence="1">
    <location>
        <begin position="1"/>
        <end position="24"/>
    </location>
</feature>
<evidence type="ECO:0000313" key="3">
    <source>
        <dbReference type="Proteomes" id="UP000596660"/>
    </source>
</evidence>
<organism evidence="2 3">
    <name type="scientific">Chenopodium quinoa</name>
    <name type="common">Quinoa</name>
    <dbReference type="NCBI Taxonomy" id="63459"/>
    <lineage>
        <taxon>Eukaryota</taxon>
        <taxon>Viridiplantae</taxon>
        <taxon>Streptophyta</taxon>
        <taxon>Embryophyta</taxon>
        <taxon>Tracheophyta</taxon>
        <taxon>Spermatophyta</taxon>
        <taxon>Magnoliopsida</taxon>
        <taxon>eudicotyledons</taxon>
        <taxon>Gunneridae</taxon>
        <taxon>Pentapetalae</taxon>
        <taxon>Caryophyllales</taxon>
        <taxon>Chenopodiaceae</taxon>
        <taxon>Chenopodioideae</taxon>
        <taxon>Atripliceae</taxon>
        <taxon>Chenopodium</taxon>
    </lineage>
</organism>
<name>A0A803KUE7_CHEQI</name>
<reference evidence="2" key="2">
    <citation type="submission" date="2021-03" db="UniProtKB">
        <authorList>
            <consortium name="EnsemblPlants"/>
        </authorList>
    </citation>
    <scope>IDENTIFICATION</scope>
</reference>
<keyword evidence="3" id="KW-1185">Reference proteome</keyword>
<evidence type="ECO:0000256" key="1">
    <source>
        <dbReference type="SAM" id="MobiDB-lite"/>
    </source>
</evidence>
<dbReference type="EnsemblPlants" id="AUR62002655-RA">
    <property type="protein sequence ID" value="AUR62002655-RA:cds"/>
    <property type="gene ID" value="AUR62002655"/>
</dbReference>
<dbReference type="Gramene" id="AUR62002655-RA">
    <property type="protein sequence ID" value="AUR62002655-RA:cds"/>
    <property type="gene ID" value="AUR62002655"/>
</dbReference>
<accession>A0A803KUE7</accession>
<dbReference type="AlphaFoldDB" id="A0A803KUE7"/>
<sequence>MLLVVAGGRGGRRGRGSDDIDDVETDTTFNLNLEEESSSELYTPDEIEEVREELQGSTSTIQGVVKAKGKTKLVKPKIVIKDINPIVYTDNSKSVGGRLKEAGKVIETFQQYDKTSMNMNCPFEIFSRVLGKFDETKTRLVREMGFGTLFYVVGKRLPRLSVY</sequence>
<dbReference type="Proteomes" id="UP000596660">
    <property type="component" value="Unplaced"/>
</dbReference>
<protein>
    <submittedName>
        <fullName evidence="2">Uncharacterized protein</fullName>
    </submittedName>
</protein>
<reference evidence="2" key="1">
    <citation type="journal article" date="2017" name="Nature">
        <title>The genome of Chenopodium quinoa.</title>
        <authorList>
            <person name="Jarvis D.E."/>
            <person name="Ho Y.S."/>
            <person name="Lightfoot D.J."/>
            <person name="Schmoeckel S.M."/>
            <person name="Li B."/>
            <person name="Borm T.J.A."/>
            <person name="Ohyanagi H."/>
            <person name="Mineta K."/>
            <person name="Michell C.T."/>
            <person name="Saber N."/>
            <person name="Kharbatia N.M."/>
            <person name="Rupper R.R."/>
            <person name="Sharp A.R."/>
            <person name="Dally N."/>
            <person name="Boughton B.A."/>
            <person name="Woo Y.H."/>
            <person name="Gao G."/>
            <person name="Schijlen E.G.W.M."/>
            <person name="Guo X."/>
            <person name="Momin A.A."/>
            <person name="Negrao S."/>
            <person name="Al-Babili S."/>
            <person name="Gehring C."/>
            <person name="Roessner U."/>
            <person name="Jung C."/>
            <person name="Murphy K."/>
            <person name="Arold S.T."/>
            <person name="Gojobori T."/>
            <person name="van der Linden C.G."/>
            <person name="van Loo E.N."/>
            <person name="Jellen E.N."/>
            <person name="Maughan P.J."/>
            <person name="Tester M."/>
        </authorList>
    </citation>
    <scope>NUCLEOTIDE SEQUENCE [LARGE SCALE GENOMIC DNA]</scope>
    <source>
        <strain evidence="2">cv. PI 614886</strain>
    </source>
</reference>
<evidence type="ECO:0000313" key="2">
    <source>
        <dbReference type="EnsemblPlants" id="AUR62002655-RA:cds"/>
    </source>
</evidence>